<organism evidence="2 3">
    <name type="scientific">Streptomyces cacaoi</name>
    <dbReference type="NCBI Taxonomy" id="1898"/>
    <lineage>
        <taxon>Bacteria</taxon>
        <taxon>Bacillati</taxon>
        <taxon>Actinomycetota</taxon>
        <taxon>Actinomycetes</taxon>
        <taxon>Kitasatosporales</taxon>
        <taxon>Streptomycetaceae</taxon>
        <taxon>Streptomyces</taxon>
    </lineage>
</organism>
<gene>
    <name evidence="2" type="ORF">SCA03_27280</name>
</gene>
<accession>A0A4Y3QZU7</accession>
<name>A0A4Y3QZU7_STRCI</name>
<dbReference type="AlphaFoldDB" id="A0A4Y3QZU7"/>
<proteinExistence type="predicted"/>
<comment type="caution">
    <text evidence="2">The sequence shown here is derived from an EMBL/GenBank/DDBJ whole genome shotgun (WGS) entry which is preliminary data.</text>
</comment>
<evidence type="ECO:0000256" key="1">
    <source>
        <dbReference type="SAM" id="MobiDB-lite"/>
    </source>
</evidence>
<protein>
    <submittedName>
        <fullName evidence="2">Uncharacterized protein</fullName>
    </submittedName>
</protein>
<evidence type="ECO:0000313" key="3">
    <source>
        <dbReference type="Proteomes" id="UP000319210"/>
    </source>
</evidence>
<feature type="compositionally biased region" description="Basic and acidic residues" evidence="1">
    <location>
        <begin position="66"/>
        <end position="77"/>
    </location>
</feature>
<keyword evidence="3" id="KW-1185">Reference proteome</keyword>
<reference evidence="2 3" key="1">
    <citation type="submission" date="2019-06" db="EMBL/GenBank/DDBJ databases">
        <title>Whole genome shotgun sequence of Streptomyces cacaoi subsp. cacaoi NBRC 12748.</title>
        <authorList>
            <person name="Hosoyama A."/>
            <person name="Uohara A."/>
            <person name="Ohji S."/>
            <person name="Ichikawa N."/>
        </authorList>
    </citation>
    <scope>NUCLEOTIDE SEQUENCE [LARGE SCALE GENOMIC DNA]</scope>
    <source>
        <strain evidence="2 3">NBRC 12748</strain>
    </source>
</reference>
<evidence type="ECO:0000313" key="2">
    <source>
        <dbReference type="EMBL" id="GEB50177.1"/>
    </source>
</evidence>
<feature type="region of interest" description="Disordered" evidence="1">
    <location>
        <begin position="1"/>
        <end position="84"/>
    </location>
</feature>
<dbReference type="EMBL" id="BJMM01000011">
    <property type="protein sequence ID" value="GEB50177.1"/>
    <property type="molecule type" value="Genomic_DNA"/>
</dbReference>
<dbReference type="Proteomes" id="UP000319210">
    <property type="component" value="Unassembled WGS sequence"/>
</dbReference>
<sequence>MATPVPDGWPPPPAQPGETEPGLQADSSAPTRGFTLKTTSDQQQRLFPGFQSVAASYGSKVPPESPRTELKVPEKSQPDSGLQP</sequence>
<feature type="compositionally biased region" description="Polar residues" evidence="1">
    <location>
        <begin position="25"/>
        <end position="45"/>
    </location>
</feature>